<accession>A0A368GMG9</accession>
<name>A0A368GMG9_ANCCA</name>
<dbReference type="OrthoDB" id="5898521at2759"/>
<organism evidence="1 2">
    <name type="scientific">Ancylostoma caninum</name>
    <name type="common">Dog hookworm</name>
    <dbReference type="NCBI Taxonomy" id="29170"/>
    <lineage>
        <taxon>Eukaryota</taxon>
        <taxon>Metazoa</taxon>
        <taxon>Ecdysozoa</taxon>
        <taxon>Nematoda</taxon>
        <taxon>Chromadorea</taxon>
        <taxon>Rhabditida</taxon>
        <taxon>Rhabditina</taxon>
        <taxon>Rhabditomorpha</taxon>
        <taxon>Strongyloidea</taxon>
        <taxon>Ancylostomatidae</taxon>
        <taxon>Ancylostomatinae</taxon>
        <taxon>Ancylostoma</taxon>
    </lineage>
</organism>
<comment type="caution">
    <text evidence="1">The sequence shown here is derived from an EMBL/GenBank/DDBJ whole genome shotgun (WGS) entry which is preliminary data.</text>
</comment>
<feature type="non-terminal residue" evidence="1">
    <location>
        <position position="175"/>
    </location>
</feature>
<dbReference type="AlphaFoldDB" id="A0A368GMG9"/>
<keyword evidence="2" id="KW-1185">Reference proteome</keyword>
<evidence type="ECO:0000313" key="2">
    <source>
        <dbReference type="Proteomes" id="UP000252519"/>
    </source>
</evidence>
<sequence length="175" mass="19157">MICFCFRFALSFYPNDALITTSQQCASSPPSIPGTPRGAAQAHVFGCHRLDDNGNVGAFVLPTTTEAAQNPFHLVNDQMRATLWGQYRQMANNLGQPPLDNAALMNAYNQQAMNAMMIGGMAPPMPPMGPQFPFMHWNPLTPYNNVEQPNGNTIATGDCPACIRRAVQELSEHFV</sequence>
<proteinExistence type="predicted"/>
<dbReference type="Proteomes" id="UP000252519">
    <property type="component" value="Unassembled WGS sequence"/>
</dbReference>
<protein>
    <submittedName>
        <fullName evidence="1">Uncharacterized protein</fullName>
    </submittedName>
</protein>
<dbReference type="EMBL" id="JOJR01000139">
    <property type="protein sequence ID" value="RCN44087.1"/>
    <property type="molecule type" value="Genomic_DNA"/>
</dbReference>
<reference evidence="1 2" key="1">
    <citation type="submission" date="2014-10" db="EMBL/GenBank/DDBJ databases">
        <title>Draft genome of the hookworm Ancylostoma caninum.</title>
        <authorList>
            <person name="Mitreva M."/>
        </authorList>
    </citation>
    <scope>NUCLEOTIDE SEQUENCE [LARGE SCALE GENOMIC DNA]</scope>
    <source>
        <strain evidence="1 2">Baltimore</strain>
    </source>
</reference>
<gene>
    <name evidence="1" type="ORF">ANCCAN_09950</name>
</gene>
<evidence type="ECO:0000313" key="1">
    <source>
        <dbReference type="EMBL" id="RCN44087.1"/>
    </source>
</evidence>